<dbReference type="Pfam" id="PF00015">
    <property type="entry name" value="MCPsignal"/>
    <property type="match status" value="1"/>
</dbReference>
<dbReference type="CDD" id="cd00995">
    <property type="entry name" value="PBP2_NikA_DppA_OppA_like"/>
    <property type="match status" value="1"/>
</dbReference>
<keyword evidence="5" id="KW-0807">Transducer</keyword>
<evidence type="ECO:0000256" key="3">
    <source>
        <dbReference type="ARBA" id="ARBA00022448"/>
    </source>
</evidence>
<feature type="domain" description="Methyl-accepting transducer" evidence="6">
    <location>
        <begin position="46"/>
        <end position="282"/>
    </location>
</feature>
<dbReference type="InterPro" id="IPR004090">
    <property type="entry name" value="Chemotax_Me-accpt_rcpt"/>
</dbReference>
<dbReference type="PROSITE" id="PS50111">
    <property type="entry name" value="CHEMOTAXIS_TRANSDUC_2"/>
    <property type="match status" value="1"/>
</dbReference>
<dbReference type="PANTHER" id="PTHR30290:SF9">
    <property type="entry name" value="OLIGOPEPTIDE-BINDING PROTEIN APPA"/>
    <property type="match status" value="1"/>
</dbReference>
<comment type="caution">
    <text evidence="7">The sequence shown here is derived from an EMBL/GenBank/DDBJ whole genome shotgun (WGS) entry which is preliminary data.</text>
</comment>
<dbReference type="Gene3D" id="3.40.190.10">
    <property type="entry name" value="Periplasmic binding protein-like II"/>
    <property type="match status" value="1"/>
</dbReference>
<sequence length="816" mass="91009">MLFSRKKEGNTEELITFTQEIRDTKESSNVNKQVYQNLIAKRVSNEAEEALEVTEILLKSVADINIEMEKHSDHIMKTVNVSSEVGAFSEEVNAGVDETMKVIEDTLEKAKNGQVSVNNVITSIENVQNTVENMKGTILELSDKSNKIKGILDTIKGIAKTTHLLSLNANIEAARAGEAGKGFAVVAGEVKKLAENSSKSADEIDSIVSDITKVTEETLNIIINGTEKVLESTSIAENAGQAINDMMQSVERTKDISSQISNAVRDQADKNQYLISVIDEMVQVSEKVKSFNENISVNADRQKAALNNLKGTISNLNQLSAIDNIDKSTAKTEFKMTASTLRTLDPSMATQINDSNILTPINLGLVQFGPGTEVVSAIAKTWHIESDNVTWSFNLRKNMKFHNGRNITASDIKYSYERLLSRKHNSPNRWFLSMVKGAEDFYNGIANEVSGIKINGDYSLKIILEFPYSSFINNLAHCSCAILPKEEFDNVEIKPIGAGPYKFVSFDKQKKEIVLEKFEGYALGEALIDNIRVFCDIEDSFESFVSGELDYITANASNASKIREKGYNIDLAECIGIRFIAFNYRSNNPIIKSKEARQALNYCIDKEKVIQEALGGFEVICEGAFPNSILSNNNLMTYNRNISKAKELMKRSGINSGSLTLQIAANGGNSTFHSRLAQILKENLREIGIELKILEVNGDKYYDEESFKKSDLFTYGWLGDSGTADNFIEPLIDINNSSNRSRYNNPKLLELVDEAKKTRNPYKYKEILCNLENIIMEDSAWIPLSNICVSYAYNEKVKGLKVHPLNIISFSDIWKE</sequence>
<evidence type="ECO:0000313" key="8">
    <source>
        <dbReference type="Proteomes" id="UP000632377"/>
    </source>
</evidence>
<dbReference type="InterPro" id="IPR000914">
    <property type="entry name" value="SBP_5_dom"/>
</dbReference>
<proteinExistence type="inferred from homology"/>
<dbReference type="PANTHER" id="PTHR30290">
    <property type="entry name" value="PERIPLASMIC BINDING COMPONENT OF ABC TRANSPORTER"/>
    <property type="match status" value="1"/>
</dbReference>
<evidence type="ECO:0000256" key="1">
    <source>
        <dbReference type="ARBA" id="ARBA00004193"/>
    </source>
</evidence>
<dbReference type="InterPro" id="IPR039424">
    <property type="entry name" value="SBP_5"/>
</dbReference>
<evidence type="ECO:0000313" key="7">
    <source>
        <dbReference type="EMBL" id="MBL4938385.1"/>
    </source>
</evidence>
<dbReference type="SUPFAM" id="SSF53850">
    <property type="entry name" value="Periplasmic binding protein-like II"/>
    <property type="match status" value="1"/>
</dbReference>
<protein>
    <recommendedName>
        <fullName evidence="6">Methyl-accepting transducer domain-containing protein</fullName>
    </recommendedName>
</protein>
<dbReference type="InterPro" id="IPR023765">
    <property type="entry name" value="SBP_5_CS"/>
</dbReference>
<organism evidence="7 8">
    <name type="scientific">Clostridium rhizosphaerae</name>
    <dbReference type="NCBI Taxonomy" id="2803861"/>
    <lineage>
        <taxon>Bacteria</taxon>
        <taxon>Bacillati</taxon>
        <taxon>Bacillota</taxon>
        <taxon>Clostridia</taxon>
        <taxon>Eubacteriales</taxon>
        <taxon>Clostridiaceae</taxon>
        <taxon>Clostridium</taxon>
    </lineage>
</organism>
<reference evidence="7 8" key="1">
    <citation type="submission" date="2021-01" db="EMBL/GenBank/DDBJ databases">
        <title>Genome public.</title>
        <authorList>
            <person name="Liu C."/>
            <person name="Sun Q."/>
        </authorList>
    </citation>
    <scope>NUCLEOTIDE SEQUENCE [LARGE SCALE GENOMIC DNA]</scope>
    <source>
        <strain evidence="7 8">YIM B02515</strain>
    </source>
</reference>
<dbReference type="EMBL" id="JAESWC010000018">
    <property type="protein sequence ID" value="MBL4938385.1"/>
    <property type="molecule type" value="Genomic_DNA"/>
</dbReference>
<dbReference type="Gene3D" id="1.10.287.950">
    <property type="entry name" value="Methyl-accepting chemotaxis protein"/>
    <property type="match status" value="1"/>
</dbReference>
<dbReference type="PRINTS" id="PR00260">
    <property type="entry name" value="CHEMTRNSDUCR"/>
</dbReference>
<keyword evidence="4" id="KW-0732">Signal</keyword>
<keyword evidence="3" id="KW-0813">Transport</keyword>
<evidence type="ECO:0000256" key="4">
    <source>
        <dbReference type="ARBA" id="ARBA00022729"/>
    </source>
</evidence>
<dbReference type="InterPro" id="IPR004089">
    <property type="entry name" value="MCPsignal_dom"/>
</dbReference>
<dbReference type="Pfam" id="PF00496">
    <property type="entry name" value="SBP_bac_5"/>
    <property type="match status" value="1"/>
</dbReference>
<evidence type="ECO:0000256" key="5">
    <source>
        <dbReference type="PROSITE-ProRule" id="PRU00284"/>
    </source>
</evidence>
<keyword evidence="8" id="KW-1185">Reference proteome</keyword>
<dbReference type="Proteomes" id="UP000632377">
    <property type="component" value="Unassembled WGS sequence"/>
</dbReference>
<dbReference type="SUPFAM" id="SSF58104">
    <property type="entry name" value="Methyl-accepting chemotaxis protein (MCP) signaling domain"/>
    <property type="match status" value="1"/>
</dbReference>
<dbReference type="PROSITE" id="PS01040">
    <property type="entry name" value="SBP_BACTERIAL_5"/>
    <property type="match status" value="1"/>
</dbReference>
<dbReference type="RefSeq" id="WP_202751106.1">
    <property type="nucleotide sequence ID" value="NZ_JAESWC010000018.1"/>
</dbReference>
<comment type="similarity">
    <text evidence="2">Belongs to the bacterial solute-binding protein 5 family.</text>
</comment>
<name>A0ABS1TG92_9CLOT</name>
<evidence type="ECO:0000259" key="6">
    <source>
        <dbReference type="PROSITE" id="PS50111"/>
    </source>
</evidence>
<accession>A0ABS1TG92</accession>
<dbReference type="Gene3D" id="3.90.76.10">
    <property type="entry name" value="Dipeptide-binding Protein, Domain 1"/>
    <property type="match status" value="1"/>
</dbReference>
<gene>
    <name evidence="7" type="ORF">JK636_21970</name>
</gene>
<dbReference type="Gene3D" id="3.10.105.10">
    <property type="entry name" value="Dipeptide-binding Protein, Domain 3"/>
    <property type="match status" value="1"/>
</dbReference>
<comment type="subcellular location">
    <subcellularLocation>
        <location evidence="1">Cell membrane</location>
        <topology evidence="1">Lipid-anchor</topology>
    </subcellularLocation>
</comment>
<evidence type="ECO:0000256" key="2">
    <source>
        <dbReference type="ARBA" id="ARBA00005695"/>
    </source>
</evidence>
<dbReference type="CDD" id="cd11386">
    <property type="entry name" value="MCP_signal"/>
    <property type="match status" value="1"/>
</dbReference>
<dbReference type="SMART" id="SM00283">
    <property type="entry name" value="MA"/>
    <property type="match status" value="1"/>
</dbReference>